<dbReference type="GO" id="GO:0004309">
    <property type="term" value="F:exopolyphosphatase activity"/>
    <property type="evidence" value="ECO:0007669"/>
    <property type="project" value="TreeGrafter"/>
</dbReference>
<evidence type="ECO:0000256" key="3">
    <source>
        <dbReference type="ARBA" id="ARBA00022801"/>
    </source>
</evidence>
<dbReference type="Pfam" id="PF02833">
    <property type="entry name" value="DHHA2"/>
    <property type="match status" value="1"/>
</dbReference>
<dbReference type="InterPro" id="IPR004097">
    <property type="entry name" value="DHHA2"/>
</dbReference>
<dbReference type="Gene3D" id="3.90.1640.10">
    <property type="entry name" value="inorganic pyrophosphatase (n-terminal core)"/>
    <property type="match status" value="1"/>
</dbReference>
<evidence type="ECO:0000256" key="2">
    <source>
        <dbReference type="ARBA" id="ARBA00022723"/>
    </source>
</evidence>
<keyword evidence="2" id="KW-0479">Metal-binding</keyword>
<feature type="domain" description="DHHA2" evidence="5">
    <location>
        <begin position="251"/>
        <end position="405"/>
    </location>
</feature>
<keyword evidence="3" id="KW-0378">Hydrolase</keyword>
<reference evidence="6" key="1">
    <citation type="journal article" date="2012" name="Proc. Natl. Acad. Sci. U.S.A.">
        <title>Antigenic diversity is generated by distinct evolutionary mechanisms in African trypanosome species.</title>
        <authorList>
            <person name="Jackson A.P."/>
            <person name="Berry A."/>
            <person name="Aslett M."/>
            <person name="Allison H.C."/>
            <person name="Burton P."/>
            <person name="Vavrova-Anderson J."/>
            <person name="Brown R."/>
            <person name="Browne H."/>
            <person name="Corton N."/>
            <person name="Hauser H."/>
            <person name="Gamble J."/>
            <person name="Gilderthorp R."/>
            <person name="Marcello L."/>
            <person name="McQuillan J."/>
            <person name="Otto T.D."/>
            <person name="Quail M.A."/>
            <person name="Sanders M.J."/>
            <person name="van Tonder A."/>
            <person name="Ginger M.L."/>
            <person name="Field M.C."/>
            <person name="Barry J.D."/>
            <person name="Hertz-Fowler C."/>
            <person name="Berriman M."/>
        </authorList>
    </citation>
    <scope>NUCLEOTIDE SEQUENCE</scope>
    <source>
        <strain evidence="6">Y486</strain>
    </source>
</reference>
<dbReference type="AlphaFoldDB" id="G0TV20"/>
<proteinExistence type="predicted"/>
<protein>
    <submittedName>
        <fullName evidence="6">Putative acidocalcisomal exopolyphosphatase</fullName>
    </submittedName>
</protein>
<dbReference type="Pfam" id="PF01368">
    <property type="entry name" value="DHH"/>
    <property type="match status" value="1"/>
</dbReference>
<evidence type="ECO:0000313" key="6">
    <source>
        <dbReference type="EMBL" id="CCC48203.1"/>
    </source>
</evidence>
<evidence type="ECO:0000256" key="4">
    <source>
        <dbReference type="ARBA" id="ARBA00023211"/>
    </source>
</evidence>
<evidence type="ECO:0000259" key="5">
    <source>
        <dbReference type="SMART" id="SM01131"/>
    </source>
</evidence>
<sequence>MFLPLYNYHMPFAVFSFPPPFFIRSISILMSFEINAFIKRCAEAYLTHKSLAFVLGNEGGDMDSTIGSIYLAFYLEKCDMFGLKNYMPVLNFEKEDLPLRNDIIKFFSRHGVSTEHIYSVKGEVGSPHFIEPQKITSPVILYDHNKLSFDQSCLSELITGIVDHHADEKMYVKQTDRLRIIEATGSACTLVAELFREHGLQVPSPELLLGPIVLDTVNFDPAQKKVTERDIMSAKWLMEQGNLCCDLTSLFTELSEWKMDIRGLSISQHLRRDYKGFDFPFKESAKGAVRVGISSIPCRFDELLEYSNADPVLECLEFNKSRALETLLLTFSGRSHTGGYNRQLAFLAKGDMLMALRDYSQSFPDNIEFSLIYRATVDQWTFEVHDLSDPSVSRKKLSPSLSGFLSSWRKH</sequence>
<dbReference type="VEuPathDB" id="TriTrypDB:TvY486_0504060"/>
<organism evidence="6">
    <name type="scientific">Trypanosoma vivax (strain Y486)</name>
    <dbReference type="NCBI Taxonomy" id="1055687"/>
    <lineage>
        <taxon>Eukaryota</taxon>
        <taxon>Discoba</taxon>
        <taxon>Euglenozoa</taxon>
        <taxon>Kinetoplastea</taxon>
        <taxon>Metakinetoplastina</taxon>
        <taxon>Trypanosomatida</taxon>
        <taxon>Trypanosomatidae</taxon>
        <taxon>Trypanosoma</taxon>
        <taxon>Duttonella</taxon>
    </lineage>
</organism>
<dbReference type="InterPro" id="IPR038222">
    <property type="entry name" value="DHHA2_dom_sf"/>
</dbReference>
<dbReference type="InterPro" id="IPR038763">
    <property type="entry name" value="DHH_sf"/>
</dbReference>
<gene>
    <name evidence="6" type="ORF">TVY486_0504060</name>
</gene>
<dbReference type="EMBL" id="HE573021">
    <property type="protein sequence ID" value="CCC48203.1"/>
    <property type="molecule type" value="Genomic_DNA"/>
</dbReference>
<dbReference type="GO" id="GO:0046872">
    <property type="term" value="F:metal ion binding"/>
    <property type="evidence" value="ECO:0007669"/>
    <property type="project" value="UniProtKB-KW"/>
</dbReference>
<dbReference type="PANTHER" id="PTHR12112:SF39">
    <property type="entry name" value="EG:152A3.5 PROTEIN (FBGN0003116_PN PROTEIN)"/>
    <property type="match status" value="1"/>
</dbReference>
<dbReference type="InterPro" id="IPR001667">
    <property type="entry name" value="DDH_dom"/>
</dbReference>
<dbReference type="PANTHER" id="PTHR12112">
    <property type="entry name" value="BNIP - RELATED"/>
    <property type="match status" value="1"/>
</dbReference>
<accession>G0TV20</accession>
<evidence type="ECO:0000256" key="1">
    <source>
        <dbReference type="ARBA" id="ARBA00001936"/>
    </source>
</evidence>
<keyword evidence="4" id="KW-0464">Manganese</keyword>
<name>G0TV20_TRYVY</name>
<comment type="cofactor">
    <cofactor evidence="1">
        <name>Mn(2+)</name>
        <dbReference type="ChEBI" id="CHEBI:29035"/>
    </cofactor>
</comment>
<dbReference type="SUPFAM" id="SSF64182">
    <property type="entry name" value="DHH phosphoesterases"/>
    <property type="match status" value="1"/>
</dbReference>
<dbReference type="Gene3D" id="3.10.310.20">
    <property type="entry name" value="DHHA2 domain"/>
    <property type="match status" value="1"/>
</dbReference>
<dbReference type="SMART" id="SM01131">
    <property type="entry name" value="DHHA2"/>
    <property type="match status" value="1"/>
</dbReference>
<dbReference type="GO" id="GO:0005737">
    <property type="term" value="C:cytoplasm"/>
    <property type="evidence" value="ECO:0007669"/>
    <property type="project" value="InterPro"/>
</dbReference>